<accession>A0ACC6SH57</accession>
<organism evidence="1 2">
    <name type="scientific">Robertmurraya yapensis</name>
    <name type="common">ex Hitch et al 2024</name>
    <dbReference type="NCBI Taxonomy" id="3133160"/>
    <lineage>
        <taxon>Bacteria</taxon>
        <taxon>Bacillati</taxon>
        <taxon>Bacillota</taxon>
        <taxon>Bacilli</taxon>
        <taxon>Bacillales</taxon>
        <taxon>Bacillaceae</taxon>
        <taxon>Robertmurraya</taxon>
    </lineage>
</organism>
<reference evidence="1" key="1">
    <citation type="submission" date="2024-03" db="EMBL/GenBank/DDBJ databases">
        <title>Human intestinal bacterial collection.</title>
        <authorList>
            <person name="Pauvert C."/>
            <person name="Hitch T.C.A."/>
            <person name="Clavel T."/>
        </authorList>
    </citation>
    <scope>NUCLEOTIDE SEQUENCE</scope>
    <source>
        <strain evidence="1">CLA-AA-H227</strain>
    </source>
</reference>
<evidence type="ECO:0000313" key="2">
    <source>
        <dbReference type="Proteomes" id="UP001439875"/>
    </source>
</evidence>
<protein>
    <submittedName>
        <fullName evidence="1">Uncharacterized protein</fullName>
    </submittedName>
</protein>
<evidence type="ECO:0000313" key="1">
    <source>
        <dbReference type="EMBL" id="MEQ2529456.1"/>
    </source>
</evidence>
<dbReference type="EMBL" id="JBBMEW010000036">
    <property type="protein sequence ID" value="MEQ2529456.1"/>
    <property type="molecule type" value="Genomic_DNA"/>
</dbReference>
<dbReference type="Proteomes" id="UP001439875">
    <property type="component" value="Unassembled WGS sequence"/>
</dbReference>
<comment type="caution">
    <text evidence="1">The sequence shown here is derived from an EMBL/GenBank/DDBJ whole genome shotgun (WGS) entry which is preliminary data.</text>
</comment>
<proteinExistence type="predicted"/>
<keyword evidence="2" id="KW-1185">Reference proteome</keyword>
<gene>
    <name evidence="1" type="ORF">WMO40_22550</name>
</gene>
<sequence length="159" mass="18009">MKRLIVFMACIMLAGCVTAMEEPKIEIKETLREVYFYTETNAAPINYDIAKQIVDTHWSNADGGKLPSDSELMGLTETELLELFSNELPLYKVTYEEFLDEVPAEGPKRALWAYRIYPEDDSGMHIIFEEDGNVGMKVIGAYIDSLNGPPTSLEKFQLD</sequence>
<name>A0ACC6SH57_9BACI</name>